<proteinExistence type="predicted"/>
<evidence type="ECO:0000256" key="1">
    <source>
        <dbReference type="SAM" id="Phobius"/>
    </source>
</evidence>
<dbReference type="AlphaFoldDB" id="A0A919MM61"/>
<accession>A0A919MM61</accession>
<gene>
    <name evidence="2" type="ORF">Afe05nite_47570</name>
</gene>
<sequence length="205" mass="21131">MTTAPLAHTDIVVLDYLAALWAQSDDLLPDQRDELMTTVADYISARRVAAVDPLEDAAAIVRRLGPPEDLVAAMRRGALPPHVRLPVLLPPPPAALARPVRDGGGPAEYTAIGMLSAGAFLLPGIAPVAGMLLATASPHWTPAQKSAGWVLTLGSVAGAFVFGLLLAAVAPFSDTPSLFLVYLVMLAGSLGASGVLLAGLRSRSA</sequence>
<evidence type="ECO:0000313" key="3">
    <source>
        <dbReference type="Proteomes" id="UP000598174"/>
    </source>
</evidence>
<comment type="caution">
    <text evidence="2">The sequence shown here is derived from an EMBL/GenBank/DDBJ whole genome shotgun (WGS) entry which is preliminary data.</text>
</comment>
<dbReference type="Proteomes" id="UP000598174">
    <property type="component" value="Unassembled WGS sequence"/>
</dbReference>
<keyword evidence="3" id="KW-1185">Reference proteome</keyword>
<reference evidence="2" key="1">
    <citation type="submission" date="2021-01" db="EMBL/GenBank/DDBJ databases">
        <title>Whole genome shotgun sequence of Actinoplanes ferrugineus NBRC 15555.</title>
        <authorList>
            <person name="Komaki H."/>
            <person name="Tamura T."/>
        </authorList>
    </citation>
    <scope>NUCLEOTIDE SEQUENCE</scope>
    <source>
        <strain evidence="2">NBRC 15555</strain>
    </source>
</reference>
<dbReference type="EMBL" id="BOMM01000044">
    <property type="protein sequence ID" value="GIE12917.1"/>
    <property type="molecule type" value="Genomic_DNA"/>
</dbReference>
<keyword evidence="1" id="KW-0812">Transmembrane</keyword>
<name>A0A919MM61_9ACTN</name>
<feature type="transmembrane region" description="Helical" evidence="1">
    <location>
        <begin position="148"/>
        <end position="173"/>
    </location>
</feature>
<evidence type="ECO:0000313" key="2">
    <source>
        <dbReference type="EMBL" id="GIE12917.1"/>
    </source>
</evidence>
<protein>
    <submittedName>
        <fullName evidence="2">Uncharacterized protein</fullName>
    </submittedName>
</protein>
<organism evidence="2 3">
    <name type="scientific">Paractinoplanes ferrugineus</name>
    <dbReference type="NCBI Taxonomy" id="113564"/>
    <lineage>
        <taxon>Bacteria</taxon>
        <taxon>Bacillati</taxon>
        <taxon>Actinomycetota</taxon>
        <taxon>Actinomycetes</taxon>
        <taxon>Micromonosporales</taxon>
        <taxon>Micromonosporaceae</taxon>
        <taxon>Paractinoplanes</taxon>
    </lineage>
</organism>
<feature type="transmembrane region" description="Helical" evidence="1">
    <location>
        <begin position="179"/>
        <end position="200"/>
    </location>
</feature>
<dbReference type="Pfam" id="PF22564">
    <property type="entry name" value="HAAS"/>
    <property type="match status" value="1"/>
</dbReference>
<feature type="transmembrane region" description="Helical" evidence="1">
    <location>
        <begin position="111"/>
        <end position="136"/>
    </location>
</feature>
<keyword evidence="1" id="KW-1133">Transmembrane helix</keyword>
<keyword evidence="1" id="KW-0472">Membrane</keyword>
<dbReference type="RefSeq" id="WP_203819368.1">
    <property type="nucleotide sequence ID" value="NZ_BAAABP010000063.1"/>
</dbReference>